<sequence length="315" mass="32101">MRDARPVRLGAIVGSVVLIGATAACGSSATTASSTTTAADAASEKVDSIAALVPKSIAEKGTLTIAAATYLPAVIEPADGATPTGWDVENARRIAAVLGLKVKIKIAPFNGIIAGLQAGRYDAATGEIYATPERTATVTFVTNHSSSDALMVPTGSRITSADSETDLCGHTLAASLGSAEAALAGKLAKKCESAGKAVITVKTFDSQANVNLALQGGRVDAAVSSASQVAYVMSQTKNQFKLVELPWAPKYKTGLVLGRHDDTEQFAEAVRAATDHLIGNGELQEVLDEFNAGQGLIKKAEILSSAADGSTGSNG</sequence>
<comment type="caution">
    <text evidence="4">The sequence shown here is derived from an EMBL/GenBank/DDBJ whole genome shotgun (WGS) entry which is preliminary data.</text>
</comment>
<evidence type="ECO:0000256" key="1">
    <source>
        <dbReference type="ARBA" id="ARBA00022729"/>
    </source>
</evidence>
<feature type="signal peptide" evidence="2">
    <location>
        <begin position="1"/>
        <end position="29"/>
    </location>
</feature>
<dbReference type="SMART" id="SM00062">
    <property type="entry name" value="PBPb"/>
    <property type="match status" value="1"/>
</dbReference>
<protein>
    <submittedName>
        <fullName evidence="4">Transporter substrate-binding domain-containing protein</fullName>
    </submittedName>
</protein>
<evidence type="ECO:0000313" key="5">
    <source>
        <dbReference type="Proteomes" id="UP001271723"/>
    </source>
</evidence>
<name>A0ABU4LC39_9ACTN</name>
<proteinExistence type="predicted"/>
<keyword evidence="1 2" id="KW-0732">Signal</keyword>
<evidence type="ECO:0000313" key="4">
    <source>
        <dbReference type="EMBL" id="MDX2913341.1"/>
    </source>
</evidence>
<feature type="domain" description="Solute-binding protein family 3/N-terminal" evidence="3">
    <location>
        <begin position="62"/>
        <end position="305"/>
    </location>
</feature>
<dbReference type="SUPFAM" id="SSF53850">
    <property type="entry name" value="Periplasmic binding protein-like II"/>
    <property type="match status" value="1"/>
</dbReference>
<dbReference type="PANTHER" id="PTHR35936">
    <property type="entry name" value="MEMBRANE-BOUND LYTIC MUREIN TRANSGLYCOSYLASE F"/>
    <property type="match status" value="1"/>
</dbReference>
<dbReference type="RefSeq" id="WP_179203301.1">
    <property type="nucleotide sequence ID" value="NZ_JAGJBZ010000001.1"/>
</dbReference>
<accession>A0ABU4LC39</accession>
<reference evidence="4 5" key="1">
    <citation type="journal article" date="2023" name="Microb. Genom.">
        <title>Mesoterricola silvestris gen. nov., sp. nov., Mesoterricola sediminis sp. nov., Geothrix oryzae sp. nov., Geothrix edaphica sp. nov., Geothrix rubra sp. nov., and Geothrix limicola sp. nov., six novel members of Acidobacteriota isolated from soils.</title>
        <authorList>
            <person name="Weisberg A.J."/>
            <person name="Pearce E."/>
            <person name="Kramer C.G."/>
            <person name="Chang J.H."/>
            <person name="Clarke C.R."/>
        </authorList>
    </citation>
    <scope>NUCLEOTIDE SEQUENCE [LARGE SCALE GENOMIC DNA]</scope>
    <source>
        <strain evidence="4 5">NRRL_B-2795</strain>
    </source>
</reference>
<evidence type="ECO:0000259" key="3">
    <source>
        <dbReference type="SMART" id="SM00062"/>
    </source>
</evidence>
<dbReference type="Pfam" id="PF00497">
    <property type="entry name" value="SBP_bac_3"/>
    <property type="match status" value="1"/>
</dbReference>
<feature type="chain" id="PRO_5046511486" evidence="2">
    <location>
        <begin position="30"/>
        <end position="315"/>
    </location>
</feature>
<dbReference type="PANTHER" id="PTHR35936:SF17">
    <property type="entry name" value="ARGININE-BINDING EXTRACELLULAR PROTEIN ARTP"/>
    <property type="match status" value="1"/>
</dbReference>
<gene>
    <name evidence="4" type="ORF">PV517_32320</name>
</gene>
<dbReference type="InterPro" id="IPR001638">
    <property type="entry name" value="Solute-binding_3/MltF_N"/>
</dbReference>
<dbReference type="Proteomes" id="UP001271723">
    <property type="component" value="Unassembled WGS sequence"/>
</dbReference>
<dbReference type="Gene3D" id="3.40.190.10">
    <property type="entry name" value="Periplasmic binding protein-like II"/>
    <property type="match status" value="2"/>
</dbReference>
<dbReference type="EMBL" id="JARAVY010000014">
    <property type="protein sequence ID" value="MDX2913341.1"/>
    <property type="molecule type" value="Genomic_DNA"/>
</dbReference>
<evidence type="ECO:0000256" key="2">
    <source>
        <dbReference type="SAM" id="SignalP"/>
    </source>
</evidence>
<dbReference type="PROSITE" id="PS51257">
    <property type="entry name" value="PROKAR_LIPOPROTEIN"/>
    <property type="match status" value="1"/>
</dbReference>
<organism evidence="4 5">
    <name type="scientific">Streptomyces griseiscabiei</name>
    <dbReference type="NCBI Taxonomy" id="2993540"/>
    <lineage>
        <taxon>Bacteria</taxon>
        <taxon>Bacillati</taxon>
        <taxon>Actinomycetota</taxon>
        <taxon>Actinomycetes</taxon>
        <taxon>Kitasatosporales</taxon>
        <taxon>Streptomycetaceae</taxon>
        <taxon>Streptomyces</taxon>
    </lineage>
</organism>
<keyword evidence="5" id="KW-1185">Reference proteome</keyword>